<dbReference type="AlphaFoldDB" id="A0A1I0F5Q9"/>
<dbReference type="EMBL" id="FOHU01000013">
    <property type="protein sequence ID" value="SET52761.1"/>
    <property type="molecule type" value="Genomic_DNA"/>
</dbReference>
<name>A0A1I0F5Q9_9FIRM</name>
<dbReference type="STRING" id="426128.SAMN05660297_02680"/>
<organism evidence="1 2">
    <name type="scientific">Natronincola peptidivorans</name>
    <dbReference type="NCBI Taxonomy" id="426128"/>
    <lineage>
        <taxon>Bacteria</taxon>
        <taxon>Bacillati</taxon>
        <taxon>Bacillota</taxon>
        <taxon>Clostridia</taxon>
        <taxon>Peptostreptococcales</taxon>
        <taxon>Natronincolaceae</taxon>
        <taxon>Natronincola</taxon>
    </lineage>
</organism>
<evidence type="ECO:0000313" key="2">
    <source>
        <dbReference type="Proteomes" id="UP000199568"/>
    </source>
</evidence>
<dbReference type="RefSeq" id="WP_090445018.1">
    <property type="nucleotide sequence ID" value="NZ_FOHU01000013.1"/>
</dbReference>
<protein>
    <submittedName>
        <fullName evidence="1">Uncharacterized protein</fullName>
    </submittedName>
</protein>
<dbReference type="OrthoDB" id="1955010at2"/>
<keyword evidence="2" id="KW-1185">Reference proteome</keyword>
<accession>A0A1I0F5Q9</accession>
<sequence>MANPLTKVIMNNIASKSLEKQKSTEKTNVDLQQKEEELLISLIYKDKKIENQRDKGISIKNQKKLPVMSLSELAAKTSKL</sequence>
<reference evidence="1 2" key="1">
    <citation type="submission" date="2016-10" db="EMBL/GenBank/DDBJ databases">
        <authorList>
            <person name="de Groot N.N."/>
        </authorList>
    </citation>
    <scope>NUCLEOTIDE SEQUENCE [LARGE SCALE GENOMIC DNA]</scope>
    <source>
        <strain evidence="1 2">DSM 18979</strain>
    </source>
</reference>
<evidence type="ECO:0000313" key="1">
    <source>
        <dbReference type="EMBL" id="SET52761.1"/>
    </source>
</evidence>
<proteinExistence type="predicted"/>
<dbReference type="Proteomes" id="UP000199568">
    <property type="component" value="Unassembled WGS sequence"/>
</dbReference>
<gene>
    <name evidence="1" type="ORF">SAMN05660297_02680</name>
</gene>